<keyword evidence="5" id="KW-1185">Reference proteome</keyword>
<proteinExistence type="predicted"/>
<reference evidence="4 5" key="1">
    <citation type="submission" date="2015-07" db="EMBL/GenBank/DDBJ databases">
        <title>Emmonsia species relationships and genome sequence.</title>
        <authorList>
            <person name="Cuomo C.A."/>
            <person name="Schwartz I.S."/>
            <person name="Kenyon C."/>
            <person name="de Hoog G.S."/>
            <person name="Govender N.P."/>
            <person name="Botha A."/>
            <person name="Moreno L."/>
            <person name="de Vries M."/>
            <person name="Munoz J.F."/>
            <person name="Stielow J.B."/>
        </authorList>
    </citation>
    <scope>NUCLEOTIDE SEQUENCE [LARGE SCALE GENOMIC DNA]</scope>
    <source>
        <strain evidence="4 5">CBS 136260</strain>
    </source>
</reference>
<keyword evidence="2" id="KW-0342">GTP-binding</keyword>
<dbReference type="Gene3D" id="6.10.140.1070">
    <property type="match status" value="1"/>
</dbReference>
<dbReference type="PROSITE" id="PS51710">
    <property type="entry name" value="G_OBG"/>
    <property type="match status" value="1"/>
</dbReference>
<dbReference type="InterPro" id="IPR045001">
    <property type="entry name" value="DRG"/>
</dbReference>
<dbReference type="InterPro" id="IPR031662">
    <property type="entry name" value="GTP-binding_2"/>
</dbReference>
<feature type="domain" description="OBG-type G" evidence="3">
    <location>
        <begin position="1"/>
        <end position="146"/>
    </location>
</feature>
<dbReference type="Proteomes" id="UP000091918">
    <property type="component" value="Unassembled WGS sequence"/>
</dbReference>
<dbReference type="Pfam" id="PF16897">
    <property type="entry name" value="MMR_HSR1_Xtn"/>
    <property type="match status" value="1"/>
</dbReference>
<evidence type="ECO:0000256" key="2">
    <source>
        <dbReference type="ARBA" id="ARBA00023134"/>
    </source>
</evidence>
<organism evidence="4 5">
    <name type="scientific">Emergomyces africanus</name>
    <dbReference type="NCBI Taxonomy" id="1955775"/>
    <lineage>
        <taxon>Eukaryota</taxon>
        <taxon>Fungi</taxon>
        <taxon>Dikarya</taxon>
        <taxon>Ascomycota</taxon>
        <taxon>Pezizomycotina</taxon>
        <taxon>Eurotiomycetes</taxon>
        <taxon>Eurotiomycetidae</taxon>
        <taxon>Onygenales</taxon>
        <taxon>Ajellomycetaceae</taxon>
        <taxon>Emergomyces</taxon>
    </lineage>
</organism>
<dbReference type="EMBL" id="LGUA01000588">
    <property type="protein sequence ID" value="OAX80918.1"/>
    <property type="molecule type" value="Genomic_DNA"/>
</dbReference>
<dbReference type="Pfam" id="PF02824">
    <property type="entry name" value="TGS"/>
    <property type="match status" value="1"/>
</dbReference>
<evidence type="ECO:0000259" key="3">
    <source>
        <dbReference type="PROSITE" id="PS51710"/>
    </source>
</evidence>
<keyword evidence="1" id="KW-0547">Nucleotide-binding</keyword>
<evidence type="ECO:0000313" key="4">
    <source>
        <dbReference type="EMBL" id="OAX80918.1"/>
    </source>
</evidence>
<protein>
    <recommendedName>
        <fullName evidence="3">OBG-type G domain-containing protein</fullName>
    </recommendedName>
</protein>
<dbReference type="InterPro" id="IPR012676">
    <property type="entry name" value="TGS-like"/>
</dbReference>
<evidence type="ECO:0000256" key="1">
    <source>
        <dbReference type="ARBA" id="ARBA00022741"/>
    </source>
</evidence>
<dbReference type="STRING" id="1658172.A0A1B7NVV8"/>
<dbReference type="Gene3D" id="3.10.20.30">
    <property type="match status" value="1"/>
</dbReference>
<dbReference type="AlphaFoldDB" id="A0A1B7NVV8"/>
<evidence type="ECO:0000313" key="5">
    <source>
        <dbReference type="Proteomes" id="UP000091918"/>
    </source>
</evidence>
<accession>A0A1B7NVV8</accession>
<dbReference type="InterPro" id="IPR004095">
    <property type="entry name" value="TGS"/>
</dbReference>
<dbReference type="InterPro" id="IPR031167">
    <property type="entry name" value="G_OBG"/>
</dbReference>
<sequence length="269" mass="31158">MVLDATKRAEQRALLEAELESVGIRLNREPPNIYLKAKKAGGMKINFQSPPKYLDEKMVYNILRDYKMLNCEVLVRDENATVDDFIDVIMKDHRKYIKCLYVYNKIDSVSLDFLDKLAREPNTCVMSCELDLGIEDVVERCWKELQLMRVYTKRKGVDPDFSEALIVRKNSTIEDVCDQIHRTLKDNFKYALVWGGERDRKRNTPRGHNAYLSCRNNLPPSPLSLSSTFDNTWKIKDLDLGTAVLQNSRDRRKGGEGVCRYLTLRLGNL</sequence>
<dbReference type="PANTHER" id="PTHR43127">
    <property type="entry name" value="DEVELOPMENTALLY-REGULATED GTP-BINDING PROTEIN 2"/>
    <property type="match status" value="1"/>
</dbReference>
<dbReference type="SUPFAM" id="SSF52540">
    <property type="entry name" value="P-loop containing nucleoside triphosphate hydrolases"/>
    <property type="match status" value="1"/>
</dbReference>
<dbReference type="GO" id="GO:0005525">
    <property type="term" value="F:GTP binding"/>
    <property type="evidence" value="ECO:0007669"/>
    <property type="project" value="UniProtKB-KW"/>
</dbReference>
<dbReference type="SUPFAM" id="SSF81271">
    <property type="entry name" value="TGS-like"/>
    <property type="match status" value="1"/>
</dbReference>
<dbReference type="InterPro" id="IPR012675">
    <property type="entry name" value="Beta-grasp_dom_sf"/>
</dbReference>
<dbReference type="GO" id="GO:0003924">
    <property type="term" value="F:GTPase activity"/>
    <property type="evidence" value="ECO:0007669"/>
    <property type="project" value="InterPro"/>
</dbReference>
<name>A0A1B7NVV8_9EURO</name>
<comment type="caution">
    <text evidence="4">The sequence shown here is derived from an EMBL/GenBank/DDBJ whole genome shotgun (WGS) entry which is preliminary data.</text>
</comment>
<dbReference type="InterPro" id="IPR027417">
    <property type="entry name" value="P-loop_NTPase"/>
</dbReference>
<gene>
    <name evidence="4" type="ORF">ACJ72_04740</name>
</gene>
<dbReference type="OrthoDB" id="603at2759"/>